<dbReference type="AlphaFoldDB" id="A0A7Y9U7L4"/>
<dbReference type="GO" id="GO:0120241">
    <property type="term" value="F:2-iminobutanoate/2-iminopropanoate deaminase"/>
    <property type="evidence" value="ECO:0007669"/>
    <property type="project" value="UniProtKB-EC"/>
</dbReference>
<dbReference type="RefSeq" id="WP_179635805.1">
    <property type="nucleotide sequence ID" value="NZ_JACCFH010000001.1"/>
</dbReference>
<dbReference type="GO" id="GO:0005829">
    <property type="term" value="C:cytosol"/>
    <property type="evidence" value="ECO:0007669"/>
    <property type="project" value="TreeGrafter"/>
</dbReference>
<dbReference type="SUPFAM" id="SSF55298">
    <property type="entry name" value="YjgF-like"/>
    <property type="match status" value="1"/>
</dbReference>
<evidence type="ECO:0000313" key="1">
    <source>
        <dbReference type="EMBL" id="NYG35263.1"/>
    </source>
</evidence>
<evidence type="ECO:0000313" key="2">
    <source>
        <dbReference type="Proteomes" id="UP000518288"/>
    </source>
</evidence>
<dbReference type="Pfam" id="PF01042">
    <property type="entry name" value="Ribonuc_L-PSP"/>
    <property type="match status" value="1"/>
</dbReference>
<dbReference type="Proteomes" id="UP000518288">
    <property type="component" value="Unassembled WGS sequence"/>
</dbReference>
<dbReference type="CDD" id="cd00448">
    <property type="entry name" value="YjgF_YER057c_UK114_family"/>
    <property type="match status" value="1"/>
</dbReference>
<sequence length="136" mass="14451">MTSATAPRLPGRTVLKSHSLPAPRFRYSPIVRGAGCIYVSGLVGLDPATGALADGAAAQTRQVLDNFLALCREHGWRLDQLLQARVYCSPAASTADVNAAWNDAFAHVEPPARTFVTAHALPLDAAVEIEFVLIDA</sequence>
<gene>
    <name evidence="1" type="ORF">BDD16_004249</name>
</gene>
<name>A0A7Y9U7L4_9BURK</name>
<dbReference type="PANTHER" id="PTHR11803">
    <property type="entry name" value="2-IMINOBUTANOATE/2-IMINOPROPANOATE DEAMINASE RIDA"/>
    <property type="match status" value="1"/>
</dbReference>
<organism evidence="1 2">
    <name type="scientific">Sphaerotilus montanus</name>
    <dbReference type="NCBI Taxonomy" id="522889"/>
    <lineage>
        <taxon>Bacteria</taxon>
        <taxon>Pseudomonadati</taxon>
        <taxon>Pseudomonadota</taxon>
        <taxon>Betaproteobacteria</taxon>
        <taxon>Burkholderiales</taxon>
        <taxon>Sphaerotilaceae</taxon>
        <taxon>Sphaerotilus</taxon>
    </lineage>
</organism>
<dbReference type="InterPro" id="IPR006175">
    <property type="entry name" value="YjgF/YER057c/UK114"/>
</dbReference>
<dbReference type="InterPro" id="IPR035959">
    <property type="entry name" value="RutC-like_sf"/>
</dbReference>
<reference evidence="1 2" key="1">
    <citation type="submission" date="2020-07" db="EMBL/GenBank/DDBJ databases">
        <title>Genomic Encyclopedia of Archaeal and Bacterial Type Strains, Phase II (KMG-II): from individual species to whole genera.</title>
        <authorList>
            <person name="Goeker M."/>
        </authorList>
    </citation>
    <scope>NUCLEOTIDE SEQUENCE [LARGE SCALE GENOMIC DNA]</scope>
    <source>
        <strain evidence="1 2">DSM 21226</strain>
    </source>
</reference>
<dbReference type="Gene3D" id="3.30.1330.40">
    <property type="entry name" value="RutC-like"/>
    <property type="match status" value="1"/>
</dbReference>
<proteinExistence type="predicted"/>
<accession>A0A7Y9U7L4</accession>
<dbReference type="EC" id="3.5.99.10" evidence="1"/>
<dbReference type="PANTHER" id="PTHR11803:SF39">
    <property type="entry name" value="2-IMINOBUTANOATE_2-IMINOPROPANOATE DEAMINASE"/>
    <property type="match status" value="1"/>
</dbReference>
<keyword evidence="2" id="KW-1185">Reference proteome</keyword>
<dbReference type="EMBL" id="JACCFH010000001">
    <property type="protein sequence ID" value="NYG35263.1"/>
    <property type="molecule type" value="Genomic_DNA"/>
</dbReference>
<keyword evidence="1" id="KW-0378">Hydrolase</keyword>
<protein>
    <submittedName>
        <fullName evidence="1">2-iminobutanoate/2-iminopropanoate deaminase</fullName>
        <ecNumber evidence="1">3.5.99.10</ecNumber>
    </submittedName>
</protein>
<comment type="caution">
    <text evidence="1">The sequence shown here is derived from an EMBL/GenBank/DDBJ whole genome shotgun (WGS) entry which is preliminary data.</text>
</comment>